<keyword evidence="5 8" id="KW-0812">Transmembrane</keyword>
<dbReference type="RefSeq" id="WP_043213925.1">
    <property type="nucleotide sequence ID" value="NZ_CAJGUP010000181.1"/>
</dbReference>
<dbReference type="CDD" id="cd06261">
    <property type="entry name" value="TM_PBP2"/>
    <property type="match status" value="2"/>
</dbReference>
<feature type="transmembrane region" description="Helical" evidence="8">
    <location>
        <begin position="139"/>
        <end position="165"/>
    </location>
</feature>
<dbReference type="KEGG" id="bpdz:BBN53_18795"/>
<sequence length="548" mass="58642">MSFKWWPWGLLTAACLALLLFFVIYPLAVLFGNSVTGASGGFSLEGFAALAQDGEYLQALRNTLVLGAVVTACTVLVGVPFAYMVARYDFPLKNLVAILPILTIVIPEIIVGQSWLLVLGNNGLLTNALREIGIELPSFYGWSGMIFSMTLVYYTYIYLGVLAALRGFDGQLEEAGLSLGTPPWLTRIRVMVPVIAPAVLVNALVVFTLVVGNFALSIMLGSRVPLLSVMTYNTFVNEMGGSPTLQSAMSVVSIGIVAAVLFVQKRMVERKVYTMTQGRAPAPRRVRSWAAAGYAGGVTLIVLLSLLPLAVVFIAAFTHTSGPVMHWGSWSLASMQRALQGAPEPILNSIKFASLATLLGVAFAVLASYLTVKKRNRATQLLDYILVLPLTISGTVLGIALVQTFNTGWLILAGTSAIMVLCYTVRRLPFAVRNASSTLFNIPDSIEEASISLGVSPLMTFFKVMLPAMKASIISSAILMWLTTISELSASIVAYSGGLETMPIAIFRQVDGGRLGMASAYGAALVTVILIPVVVSIKAFKVNLFSGK</sequence>
<dbReference type="Proteomes" id="UP000092950">
    <property type="component" value="Chromosome"/>
</dbReference>
<keyword evidence="2 8" id="KW-0813">Transport</keyword>
<evidence type="ECO:0000313" key="12">
    <source>
        <dbReference type="Proteomes" id="UP000053096"/>
    </source>
</evidence>
<evidence type="ECO:0000313" key="13">
    <source>
        <dbReference type="Proteomes" id="UP000092950"/>
    </source>
</evidence>
<keyword evidence="6 8" id="KW-1133">Transmembrane helix</keyword>
<dbReference type="Proteomes" id="UP000053096">
    <property type="component" value="Unassembled WGS sequence"/>
</dbReference>
<keyword evidence="4" id="KW-0997">Cell inner membrane</keyword>
<proteinExistence type="inferred from homology"/>
<feature type="transmembrane region" description="Helical" evidence="8">
    <location>
        <begin position="245"/>
        <end position="263"/>
    </location>
</feature>
<feature type="domain" description="ABC transmembrane type-1" evidence="9">
    <location>
        <begin position="346"/>
        <end position="536"/>
    </location>
</feature>
<feature type="transmembrane region" description="Helical" evidence="8">
    <location>
        <begin position="518"/>
        <end position="540"/>
    </location>
</feature>
<comment type="subcellular location">
    <subcellularLocation>
        <location evidence="1">Cell inner membrane</location>
        <topology evidence="1">Multi-pass membrane protein</topology>
    </subcellularLocation>
    <subcellularLocation>
        <location evidence="8">Cell membrane</location>
        <topology evidence="8">Multi-pass membrane protein</topology>
    </subcellularLocation>
</comment>
<feature type="transmembrane region" description="Helical" evidence="8">
    <location>
        <begin position="408"/>
        <end position="425"/>
    </location>
</feature>
<accession>A0A0M7H123</accession>
<dbReference type="PANTHER" id="PTHR43357">
    <property type="entry name" value="INNER MEMBRANE ABC TRANSPORTER PERMEASE PROTEIN YDCV"/>
    <property type="match status" value="1"/>
</dbReference>
<dbReference type="AlphaFoldDB" id="A0A0J6BSM5"/>
<feature type="transmembrane region" description="Helical" evidence="8">
    <location>
        <begin position="64"/>
        <end position="83"/>
    </location>
</feature>
<name>A0A0J6BSM5_9BORD</name>
<evidence type="ECO:0000256" key="6">
    <source>
        <dbReference type="ARBA" id="ARBA00022989"/>
    </source>
</evidence>
<evidence type="ECO:0000256" key="5">
    <source>
        <dbReference type="ARBA" id="ARBA00022692"/>
    </source>
</evidence>
<feature type="domain" description="ABC transmembrane type-1" evidence="9">
    <location>
        <begin position="60"/>
        <end position="264"/>
    </location>
</feature>
<keyword evidence="7 8" id="KW-0472">Membrane</keyword>
<evidence type="ECO:0000256" key="3">
    <source>
        <dbReference type="ARBA" id="ARBA00022475"/>
    </source>
</evidence>
<dbReference type="Pfam" id="PF00528">
    <property type="entry name" value="BPD_transp_1"/>
    <property type="match status" value="2"/>
</dbReference>
<dbReference type="GO" id="GO:0055085">
    <property type="term" value="P:transmembrane transport"/>
    <property type="evidence" value="ECO:0007669"/>
    <property type="project" value="InterPro"/>
</dbReference>
<reference evidence="10 13" key="2">
    <citation type="submission" date="2016-07" db="EMBL/GenBank/DDBJ databases">
        <title>Complete genome sequences of Bordetella pseudohinzii.</title>
        <authorList>
            <person name="Spilker T."/>
            <person name="Darrah R."/>
            <person name="LiPuma J.J."/>
        </authorList>
    </citation>
    <scope>NUCLEOTIDE SEQUENCE [LARGE SCALE GENOMIC DNA]</scope>
    <source>
        <strain evidence="10 13">HI4681</strain>
    </source>
</reference>
<protein>
    <submittedName>
        <fullName evidence="10">Iron ABC transporter permease</fullName>
    </submittedName>
    <submittedName>
        <fullName evidence="11">Putrescine transport system permease protein PotH</fullName>
    </submittedName>
</protein>
<dbReference type="OrthoDB" id="9790211at2"/>
<organism evidence="11 12">
    <name type="scientific">Bordetella pseudohinzii</name>
    <dbReference type="NCBI Taxonomy" id="1331258"/>
    <lineage>
        <taxon>Bacteria</taxon>
        <taxon>Pseudomonadati</taxon>
        <taxon>Pseudomonadota</taxon>
        <taxon>Betaproteobacteria</taxon>
        <taxon>Burkholderiales</taxon>
        <taxon>Alcaligenaceae</taxon>
        <taxon>Bordetella</taxon>
    </lineage>
</organism>
<dbReference type="GO" id="GO:0005886">
    <property type="term" value="C:plasma membrane"/>
    <property type="evidence" value="ECO:0007669"/>
    <property type="project" value="UniProtKB-SubCell"/>
</dbReference>
<comment type="similarity">
    <text evidence="8">Belongs to the binding-protein-dependent transport system permease family.</text>
</comment>
<evidence type="ECO:0000256" key="1">
    <source>
        <dbReference type="ARBA" id="ARBA00004429"/>
    </source>
</evidence>
<feature type="transmembrane region" description="Helical" evidence="8">
    <location>
        <begin position="473"/>
        <end position="498"/>
    </location>
</feature>
<dbReference type="PROSITE" id="PS51257">
    <property type="entry name" value="PROKAR_LIPOPROTEIN"/>
    <property type="match status" value="1"/>
</dbReference>
<dbReference type="PANTHER" id="PTHR43357:SF3">
    <property type="entry name" value="FE(3+)-TRANSPORT SYSTEM PERMEASE PROTEIN FBPB 2"/>
    <property type="match status" value="1"/>
</dbReference>
<dbReference type="PROSITE" id="PS50928">
    <property type="entry name" value="ABC_TM1"/>
    <property type="match status" value="2"/>
</dbReference>
<keyword evidence="3" id="KW-1003">Cell membrane</keyword>
<evidence type="ECO:0000256" key="2">
    <source>
        <dbReference type="ARBA" id="ARBA00022448"/>
    </source>
</evidence>
<evidence type="ECO:0000313" key="11">
    <source>
        <dbReference type="EMBL" id="CUJ02781.1"/>
    </source>
</evidence>
<feature type="transmembrane region" description="Helical" evidence="8">
    <location>
        <begin position="95"/>
        <end position="119"/>
    </location>
</feature>
<evidence type="ECO:0000256" key="4">
    <source>
        <dbReference type="ARBA" id="ARBA00022519"/>
    </source>
</evidence>
<evidence type="ECO:0000256" key="8">
    <source>
        <dbReference type="RuleBase" id="RU363032"/>
    </source>
</evidence>
<evidence type="ECO:0000313" key="10">
    <source>
        <dbReference type="EMBL" id="ANY17753.1"/>
    </source>
</evidence>
<feature type="transmembrane region" description="Helical" evidence="8">
    <location>
        <begin position="384"/>
        <end position="402"/>
    </location>
</feature>
<evidence type="ECO:0000259" key="9">
    <source>
        <dbReference type="PROSITE" id="PS50928"/>
    </source>
</evidence>
<reference evidence="11 12" key="1">
    <citation type="submission" date="2015-09" db="EMBL/GenBank/DDBJ databases">
        <authorList>
            <person name="Jackson K.R."/>
            <person name="Lunt B.L."/>
            <person name="Fisher J.N.B."/>
            <person name="Gardner A.V."/>
            <person name="Bailey M.E."/>
            <person name="Deus L.M."/>
            <person name="Earl A.S."/>
            <person name="Gibby P.D."/>
            <person name="Hartmann K.A."/>
            <person name="Liu J.E."/>
            <person name="Manci A.M."/>
            <person name="Nielsen D.A."/>
            <person name="Solomon M.B."/>
            <person name="Breakwell D.P."/>
            <person name="Burnett S.H."/>
            <person name="Grose J.H."/>
        </authorList>
    </citation>
    <scope>NUCLEOTIDE SEQUENCE [LARGE SCALE GENOMIC DNA]</scope>
    <source>
        <strain evidence="11 12">2789STDY5608636</strain>
    </source>
</reference>
<dbReference type="EMBL" id="CYTV01000010">
    <property type="protein sequence ID" value="CUJ02781.1"/>
    <property type="molecule type" value="Genomic_DNA"/>
</dbReference>
<accession>A0A0J6BSM5</accession>
<gene>
    <name evidence="11" type="primary">potH_6</name>
    <name evidence="10" type="ORF">BBN53_18795</name>
    <name evidence="11" type="ORF">ERS370011_03399</name>
</gene>
<dbReference type="EMBL" id="CP016440">
    <property type="protein sequence ID" value="ANY17753.1"/>
    <property type="molecule type" value="Genomic_DNA"/>
</dbReference>
<feature type="transmembrane region" description="Helical" evidence="8">
    <location>
        <begin position="194"/>
        <end position="220"/>
    </location>
</feature>
<dbReference type="InterPro" id="IPR035906">
    <property type="entry name" value="MetI-like_sf"/>
</dbReference>
<dbReference type="SUPFAM" id="SSF161098">
    <property type="entry name" value="MetI-like"/>
    <property type="match status" value="2"/>
</dbReference>
<keyword evidence="13" id="KW-1185">Reference proteome</keyword>
<dbReference type="InterPro" id="IPR000515">
    <property type="entry name" value="MetI-like"/>
</dbReference>
<feature type="transmembrane region" description="Helical" evidence="8">
    <location>
        <begin position="352"/>
        <end position="372"/>
    </location>
</feature>
<dbReference type="Gene3D" id="1.10.3720.10">
    <property type="entry name" value="MetI-like"/>
    <property type="match status" value="2"/>
</dbReference>
<feature type="transmembrane region" description="Helical" evidence="8">
    <location>
        <begin position="289"/>
        <end position="317"/>
    </location>
</feature>
<evidence type="ECO:0000256" key="7">
    <source>
        <dbReference type="ARBA" id="ARBA00023136"/>
    </source>
</evidence>